<reference evidence="5 6" key="1">
    <citation type="submission" date="2016-10" db="EMBL/GenBank/DDBJ databases">
        <authorList>
            <person name="de Groot N.N."/>
        </authorList>
    </citation>
    <scope>NUCLEOTIDE SEQUENCE [LARGE SCALE GENOMIC DNA]</scope>
    <source>
        <strain evidence="5 6">CDM_5</strain>
    </source>
</reference>
<dbReference type="AlphaFoldDB" id="A0A1H7GV28"/>
<dbReference type="Proteomes" id="UP000183894">
    <property type="component" value="Unassembled WGS sequence"/>
</dbReference>
<dbReference type="InterPro" id="IPR036388">
    <property type="entry name" value="WH-like_DNA-bd_sf"/>
</dbReference>
<evidence type="ECO:0000313" key="5">
    <source>
        <dbReference type="EMBL" id="SEK41347.1"/>
    </source>
</evidence>
<dbReference type="InterPro" id="IPR013324">
    <property type="entry name" value="RNA_pol_sigma_r3/r4-like"/>
</dbReference>
<keyword evidence="2" id="KW-0804">Transcription</keyword>
<dbReference type="OrthoDB" id="156233at2157"/>
<name>A0A1H7GV28_HALLR</name>
<feature type="domain" description="HTH bat-type" evidence="3">
    <location>
        <begin position="155"/>
        <end position="206"/>
    </location>
</feature>
<dbReference type="EMBL" id="FOAD01000001">
    <property type="protein sequence ID" value="SEK41347.1"/>
    <property type="molecule type" value="Genomic_DNA"/>
</dbReference>
<evidence type="ECO:0000313" key="6">
    <source>
        <dbReference type="Proteomes" id="UP000183894"/>
    </source>
</evidence>
<dbReference type="InterPro" id="IPR031803">
    <property type="entry name" value="BAT_GAF/HTH-assoc"/>
</dbReference>
<dbReference type="PANTHER" id="PTHR34236">
    <property type="entry name" value="DIMETHYL SULFOXIDE REDUCTASE TRANSCRIPTIONAL ACTIVATOR"/>
    <property type="match status" value="1"/>
</dbReference>
<dbReference type="InterPro" id="IPR007050">
    <property type="entry name" value="HTH_bacterioopsin"/>
</dbReference>
<keyword evidence="1" id="KW-0805">Transcription regulation</keyword>
<sequence length="225" mass="25170">MCLIAEAIAPFSALPLVEPDALGDLELELERTVPTAERRQQRLWVWGPGASNFDAHTVFAPSLDDVSCLESIPGGALYRLQWDATQNTLFTALADLDITLLECVGTSESWELRLRAPSHTSLSDLRTRCEAHGISLEFDRITSVAEESAPLGTRLTDDQREALVLALERGYFDDHRRTSLDELGRELDISRQAVSGRLRRAYRTLAEQVRDEAVKSERSNRDVGY</sequence>
<dbReference type="Pfam" id="PF04967">
    <property type="entry name" value="HTH_10"/>
    <property type="match status" value="1"/>
</dbReference>
<protein>
    <submittedName>
        <fullName evidence="5">HTH DNA binding domain-containing protein</fullName>
    </submittedName>
</protein>
<evidence type="ECO:0000259" key="3">
    <source>
        <dbReference type="Pfam" id="PF04967"/>
    </source>
</evidence>
<proteinExistence type="predicted"/>
<dbReference type="SUPFAM" id="SSF88659">
    <property type="entry name" value="Sigma3 and sigma4 domains of RNA polymerase sigma factors"/>
    <property type="match status" value="1"/>
</dbReference>
<dbReference type="Pfam" id="PF15915">
    <property type="entry name" value="BAT"/>
    <property type="match status" value="1"/>
</dbReference>
<organism evidence="5 6">
    <name type="scientific">Haloferax larsenii</name>
    <dbReference type="NCBI Taxonomy" id="302484"/>
    <lineage>
        <taxon>Archaea</taxon>
        <taxon>Methanobacteriati</taxon>
        <taxon>Methanobacteriota</taxon>
        <taxon>Stenosarchaea group</taxon>
        <taxon>Halobacteria</taxon>
        <taxon>Halobacteriales</taxon>
        <taxon>Haloferacaceae</taxon>
        <taxon>Haloferax</taxon>
    </lineage>
</organism>
<dbReference type="Gene3D" id="1.10.10.10">
    <property type="entry name" value="Winged helix-like DNA-binding domain superfamily/Winged helix DNA-binding domain"/>
    <property type="match status" value="1"/>
</dbReference>
<dbReference type="RefSeq" id="WP_074791596.1">
    <property type="nucleotide sequence ID" value="NZ_FOAD01000001.1"/>
</dbReference>
<dbReference type="PANTHER" id="PTHR34236:SF1">
    <property type="entry name" value="DIMETHYL SULFOXIDE REDUCTASE TRANSCRIPTIONAL ACTIVATOR"/>
    <property type="match status" value="1"/>
</dbReference>
<evidence type="ECO:0000256" key="1">
    <source>
        <dbReference type="ARBA" id="ARBA00023015"/>
    </source>
</evidence>
<evidence type="ECO:0000256" key="2">
    <source>
        <dbReference type="ARBA" id="ARBA00023163"/>
    </source>
</evidence>
<gene>
    <name evidence="5" type="ORF">SAMN04488691_101395</name>
</gene>
<evidence type="ECO:0000259" key="4">
    <source>
        <dbReference type="Pfam" id="PF15915"/>
    </source>
</evidence>
<accession>A0A1H7GV28</accession>
<feature type="domain" description="Bacterioopsin transcriptional activator GAF and HTH associated" evidence="4">
    <location>
        <begin position="15"/>
        <end position="138"/>
    </location>
</feature>